<organism evidence="1 2">
    <name type="scientific">Candidatus Faecousia excrementigallinarum</name>
    <dbReference type="NCBI Taxonomy" id="2840806"/>
    <lineage>
        <taxon>Bacteria</taxon>
        <taxon>Bacillati</taxon>
        <taxon>Bacillota</taxon>
        <taxon>Clostridia</taxon>
        <taxon>Eubacteriales</taxon>
        <taxon>Oscillospiraceae</taxon>
        <taxon>Faecousia</taxon>
    </lineage>
</organism>
<dbReference type="AlphaFoldDB" id="A0A9D0Z577"/>
<accession>A0A9D0Z577</accession>
<evidence type="ECO:0000313" key="1">
    <source>
        <dbReference type="EMBL" id="HIQ68145.1"/>
    </source>
</evidence>
<dbReference type="EMBL" id="DVFK01000088">
    <property type="protein sequence ID" value="HIQ68145.1"/>
    <property type="molecule type" value="Genomic_DNA"/>
</dbReference>
<gene>
    <name evidence="1" type="ORF">IAB74_06525</name>
</gene>
<reference evidence="1" key="1">
    <citation type="submission" date="2020-10" db="EMBL/GenBank/DDBJ databases">
        <authorList>
            <person name="Gilroy R."/>
        </authorList>
    </citation>
    <scope>NUCLEOTIDE SEQUENCE</scope>
    <source>
        <strain evidence="1">13361</strain>
    </source>
</reference>
<sequence length="92" mass="10524">MEEKFRKAWERCRREAEALGVRIRPIEADALAQARRILSGHRPSDGFHQLEKLGRLDLSLEALAVSRRFTALFDDTQANHALELLMEAGYFG</sequence>
<dbReference type="Proteomes" id="UP000886796">
    <property type="component" value="Unassembled WGS sequence"/>
</dbReference>
<name>A0A9D0Z577_9FIRM</name>
<proteinExistence type="predicted"/>
<evidence type="ECO:0000313" key="2">
    <source>
        <dbReference type="Proteomes" id="UP000886796"/>
    </source>
</evidence>
<comment type="caution">
    <text evidence="1">The sequence shown here is derived from an EMBL/GenBank/DDBJ whole genome shotgun (WGS) entry which is preliminary data.</text>
</comment>
<reference evidence="1" key="2">
    <citation type="journal article" date="2021" name="PeerJ">
        <title>Extensive microbial diversity within the chicken gut microbiome revealed by metagenomics and culture.</title>
        <authorList>
            <person name="Gilroy R."/>
            <person name="Ravi A."/>
            <person name="Getino M."/>
            <person name="Pursley I."/>
            <person name="Horton D.L."/>
            <person name="Alikhan N.F."/>
            <person name="Baker D."/>
            <person name="Gharbi K."/>
            <person name="Hall N."/>
            <person name="Watson M."/>
            <person name="Adriaenssens E.M."/>
            <person name="Foster-Nyarko E."/>
            <person name="Jarju S."/>
            <person name="Secka A."/>
            <person name="Antonio M."/>
            <person name="Oren A."/>
            <person name="Chaudhuri R.R."/>
            <person name="La Ragione R."/>
            <person name="Hildebrand F."/>
            <person name="Pallen M.J."/>
        </authorList>
    </citation>
    <scope>NUCLEOTIDE SEQUENCE</scope>
    <source>
        <strain evidence="1">13361</strain>
    </source>
</reference>
<protein>
    <submittedName>
        <fullName evidence="1">Uncharacterized protein</fullName>
    </submittedName>
</protein>